<dbReference type="SUPFAM" id="SSF48295">
    <property type="entry name" value="TrpR-like"/>
    <property type="match status" value="1"/>
</dbReference>
<protein>
    <submittedName>
        <fullName evidence="1">YerC/YecD family TrpR-related protein</fullName>
    </submittedName>
</protein>
<dbReference type="InterPro" id="IPR000831">
    <property type="entry name" value="Trp_repress"/>
</dbReference>
<dbReference type="RefSeq" id="WP_353892713.1">
    <property type="nucleotide sequence ID" value="NZ_CP159485.1"/>
</dbReference>
<reference evidence="1" key="1">
    <citation type="journal article" date="2018" name="Antonie Van Leeuwenhoek">
        <title>Proteinivorax hydrogeniformans sp. nov., an anaerobic, haloalkaliphilic bacterium fermenting proteinaceous compounds with high hydrogen production.</title>
        <authorList>
            <person name="Boltyanskaya Y."/>
            <person name="Detkova E."/>
            <person name="Pimenov N."/>
            <person name="Kevbrin V."/>
        </authorList>
    </citation>
    <scope>NUCLEOTIDE SEQUENCE</scope>
    <source>
        <strain evidence="1">Z-710</strain>
    </source>
</reference>
<dbReference type="InterPro" id="IPR013368">
    <property type="entry name" value="YecD_YerC"/>
</dbReference>
<dbReference type="NCBIfam" id="TIGR02531">
    <property type="entry name" value="yecD_yerC"/>
    <property type="match status" value="1"/>
</dbReference>
<dbReference type="Gene3D" id="1.10.1270.10">
    <property type="entry name" value="TrpR-like"/>
    <property type="match status" value="1"/>
</dbReference>
<dbReference type="AlphaFoldDB" id="A0AAU8HRV1"/>
<organism evidence="1">
    <name type="scientific">Proteinivorax hydrogeniformans</name>
    <dbReference type="NCBI Taxonomy" id="1826727"/>
    <lineage>
        <taxon>Bacteria</taxon>
        <taxon>Bacillati</taxon>
        <taxon>Bacillota</taxon>
        <taxon>Clostridia</taxon>
        <taxon>Eubacteriales</taxon>
        <taxon>Proteinivoracaceae</taxon>
        <taxon>Proteinivorax</taxon>
    </lineage>
</organism>
<dbReference type="PANTHER" id="PTHR40080:SF1">
    <property type="entry name" value="TRPR-LIKE PROTEIN YERC_YECD"/>
    <property type="match status" value="1"/>
</dbReference>
<dbReference type="InterPro" id="IPR038116">
    <property type="entry name" value="TrpR-like_sf"/>
</dbReference>
<accession>A0AAU8HRV1</accession>
<dbReference type="InterPro" id="IPR010921">
    <property type="entry name" value="Trp_repressor/repl_initiator"/>
</dbReference>
<sequence>MHLDKLGKKHITQLFNAMLKLEDVDECYSFFEDLCTVNEVKSLAQRFEVAKMLKEGHTYNKIEEATGASTATISRVKRCLDYGEGGYNLILDRLEKEE</sequence>
<dbReference type="PANTHER" id="PTHR40080">
    <property type="entry name" value="LMO1763 PROTEIN"/>
    <property type="match status" value="1"/>
</dbReference>
<gene>
    <name evidence="1" type="ORF">PRVXH_002082</name>
</gene>
<name>A0AAU8HRV1_9FIRM</name>
<dbReference type="Pfam" id="PF01371">
    <property type="entry name" value="Trp_repressor"/>
    <property type="match status" value="1"/>
</dbReference>
<evidence type="ECO:0000313" key="1">
    <source>
        <dbReference type="EMBL" id="XCI28136.1"/>
    </source>
</evidence>
<dbReference type="PIRSF" id="PIRSF012508">
    <property type="entry name" value="YerC"/>
    <property type="match status" value="1"/>
</dbReference>
<dbReference type="GO" id="GO:0043565">
    <property type="term" value="F:sequence-specific DNA binding"/>
    <property type="evidence" value="ECO:0007669"/>
    <property type="project" value="InterPro"/>
</dbReference>
<dbReference type="GO" id="GO:0003700">
    <property type="term" value="F:DNA-binding transcription factor activity"/>
    <property type="evidence" value="ECO:0007669"/>
    <property type="project" value="InterPro"/>
</dbReference>
<reference evidence="1" key="2">
    <citation type="submission" date="2024-06" db="EMBL/GenBank/DDBJ databases">
        <authorList>
            <person name="Petrova K.O."/>
            <person name="Toshchakov S.V."/>
            <person name="Boltjanskaja Y.V."/>
            <person name="Kevbrin V.V."/>
        </authorList>
    </citation>
    <scope>NUCLEOTIDE SEQUENCE</scope>
    <source>
        <strain evidence="1">Z-710</strain>
    </source>
</reference>
<proteinExistence type="predicted"/>
<dbReference type="EMBL" id="CP159485">
    <property type="protein sequence ID" value="XCI28136.1"/>
    <property type="molecule type" value="Genomic_DNA"/>
</dbReference>